<name>A0A6S6TSW2_9BACT</name>
<organism evidence="2">
    <name type="scientific">uncultured Sulfurovum sp</name>
    <dbReference type="NCBI Taxonomy" id="269237"/>
    <lineage>
        <taxon>Bacteria</taxon>
        <taxon>Pseudomonadati</taxon>
        <taxon>Campylobacterota</taxon>
        <taxon>Epsilonproteobacteria</taxon>
        <taxon>Campylobacterales</taxon>
        <taxon>Sulfurovaceae</taxon>
        <taxon>Sulfurovum</taxon>
        <taxon>environmental samples</taxon>
    </lineage>
</organism>
<evidence type="ECO:0000259" key="1">
    <source>
        <dbReference type="Pfam" id="PF00188"/>
    </source>
</evidence>
<dbReference type="Pfam" id="PF00188">
    <property type="entry name" value="CAP"/>
    <property type="match status" value="1"/>
</dbReference>
<dbReference type="AlphaFoldDB" id="A0A6S6TSW2"/>
<protein>
    <recommendedName>
        <fullName evidence="1">SCP domain-containing protein</fullName>
    </recommendedName>
</protein>
<reference evidence="2" key="1">
    <citation type="submission" date="2020-01" db="EMBL/GenBank/DDBJ databases">
        <authorList>
            <person name="Meier V. D."/>
            <person name="Meier V D."/>
        </authorList>
    </citation>
    <scope>NUCLEOTIDE SEQUENCE</scope>
    <source>
        <strain evidence="2">HLG_WM_MAG_06</strain>
    </source>
</reference>
<feature type="domain" description="SCP" evidence="1">
    <location>
        <begin position="152"/>
        <end position="293"/>
    </location>
</feature>
<accession>A0A6S6TSW2</accession>
<dbReference type="CDD" id="cd05379">
    <property type="entry name" value="CAP_bacterial"/>
    <property type="match status" value="1"/>
</dbReference>
<dbReference type="PANTHER" id="PTHR31157:SF1">
    <property type="entry name" value="SCP DOMAIN-CONTAINING PROTEIN"/>
    <property type="match status" value="1"/>
</dbReference>
<dbReference type="EMBL" id="CACVAP010000086">
    <property type="protein sequence ID" value="CAA6817779.1"/>
    <property type="molecule type" value="Genomic_DNA"/>
</dbReference>
<dbReference type="InterPro" id="IPR035940">
    <property type="entry name" value="CAP_sf"/>
</dbReference>
<dbReference type="InterPro" id="IPR014044">
    <property type="entry name" value="CAP_dom"/>
</dbReference>
<dbReference type="Gene3D" id="3.40.33.10">
    <property type="entry name" value="CAP"/>
    <property type="match status" value="1"/>
</dbReference>
<evidence type="ECO:0000313" key="2">
    <source>
        <dbReference type="EMBL" id="CAA6817779.1"/>
    </source>
</evidence>
<sequence>MRIFHFILFLYIINFVSACGESKDNNTSPLVDSTNDIVGSANDIAEIASELALDLGIEQWVKVNENITLNVEKVSNTESVSSYKWEYEGKTLATTREFTYTPTTLGVNTLDFSVQYSDGTIVNDTINIIVTSIAINLNIPTVSTVSKEAYISAINAARAQAQDCGSRGEYSATTALTWSDKLYSASYEHLQDLVASQTFAHKGSGTESDWTGYKASIQSDLISRSEAYGYIWSHLGENLAGGTSMDEVEEAINAWLESDSHCENLMDPNFTEVGMAMIKDDNSLYTHYWSQNFGTPK</sequence>
<dbReference type="SUPFAM" id="SSF55797">
    <property type="entry name" value="PR-1-like"/>
    <property type="match status" value="1"/>
</dbReference>
<gene>
    <name evidence="2" type="ORF">HELGO_WM1380</name>
</gene>
<dbReference type="PROSITE" id="PS51257">
    <property type="entry name" value="PROKAR_LIPOPROTEIN"/>
    <property type="match status" value="1"/>
</dbReference>
<dbReference type="PANTHER" id="PTHR31157">
    <property type="entry name" value="SCP DOMAIN-CONTAINING PROTEIN"/>
    <property type="match status" value="1"/>
</dbReference>
<proteinExistence type="predicted"/>